<dbReference type="EMBL" id="CP060244">
    <property type="protein sequence ID" value="QNT79210.1"/>
    <property type="molecule type" value="Genomic_DNA"/>
</dbReference>
<keyword evidence="2" id="KW-1185">Reference proteome</keyword>
<proteinExistence type="predicted"/>
<dbReference type="AlphaFoldDB" id="A0A7H1NTV0"/>
<organism evidence="1 2">
    <name type="scientific">Entomobacter blattae</name>
    <dbReference type="NCBI Taxonomy" id="2762277"/>
    <lineage>
        <taxon>Bacteria</taxon>
        <taxon>Pseudomonadati</taxon>
        <taxon>Pseudomonadota</taxon>
        <taxon>Alphaproteobacteria</taxon>
        <taxon>Acetobacterales</taxon>
        <taxon>Acetobacteraceae</taxon>
        <taxon>Entomobacter</taxon>
    </lineage>
</organism>
<gene>
    <name evidence="1" type="ORF">JGUZn3_20050</name>
</gene>
<dbReference type="RefSeq" id="WP_203413393.1">
    <property type="nucleotide sequence ID" value="NZ_CP060244.1"/>
</dbReference>
<evidence type="ECO:0000313" key="2">
    <source>
        <dbReference type="Proteomes" id="UP000516349"/>
    </source>
</evidence>
<reference evidence="1 2" key="1">
    <citation type="submission" date="2020-08" db="EMBL/GenBank/DDBJ databases">
        <title>Complete genome sequence of Entomobacter blattae G55GP.</title>
        <authorList>
            <person name="Poehlein A."/>
            <person name="Guzman J."/>
            <person name="Daniel R."/>
            <person name="Vilcinskas A."/>
        </authorList>
    </citation>
    <scope>NUCLEOTIDE SEQUENCE [LARGE SCALE GENOMIC DNA]</scope>
    <source>
        <strain evidence="1 2">G55GP</strain>
    </source>
</reference>
<dbReference type="Proteomes" id="UP000516349">
    <property type="component" value="Chromosome"/>
</dbReference>
<evidence type="ECO:0000313" key="1">
    <source>
        <dbReference type="EMBL" id="QNT79210.1"/>
    </source>
</evidence>
<sequence>MSSLEKLIGKPRIVMSARIVDEVEPLIAKGHLNHSSEKFFVTQDVPS</sequence>
<dbReference type="KEGG" id="ebla:JGUZn3_20050"/>
<accession>A0A7H1NTV0</accession>
<name>A0A7H1NTV0_9PROT</name>
<protein>
    <submittedName>
        <fullName evidence="1">Uncharacterized protein</fullName>
    </submittedName>
</protein>